<dbReference type="EMBL" id="JAHZSS010000008">
    <property type="protein sequence ID" value="MBW8191077.1"/>
    <property type="molecule type" value="Genomic_DNA"/>
</dbReference>
<keyword evidence="1 10" id="KW-0813">Transport</keyword>
<dbReference type="PRINTS" id="PR00369">
    <property type="entry name" value="FLAVODOXIN"/>
</dbReference>
<dbReference type="CDD" id="cd06199">
    <property type="entry name" value="SiR"/>
    <property type="match status" value="1"/>
</dbReference>
<dbReference type="PANTHER" id="PTHR19384">
    <property type="entry name" value="NITRIC OXIDE SYNTHASE-RELATED"/>
    <property type="match status" value="1"/>
</dbReference>
<dbReference type="RefSeq" id="WP_220103760.1">
    <property type="nucleotide sequence ID" value="NZ_JAHZSS010000008.1"/>
</dbReference>
<dbReference type="InterPro" id="IPR001709">
    <property type="entry name" value="Flavoprot_Pyr_Nucl_cyt_Rdtase"/>
</dbReference>
<dbReference type="PROSITE" id="PS51384">
    <property type="entry name" value="FAD_FR"/>
    <property type="match status" value="1"/>
</dbReference>
<evidence type="ECO:0000313" key="14">
    <source>
        <dbReference type="Proteomes" id="UP001166251"/>
    </source>
</evidence>
<keyword evidence="2 10" id="KW-0028">Amino-acid biosynthesis</keyword>
<keyword evidence="8 10" id="KW-0560">Oxidoreductase</keyword>
<keyword evidence="9 10" id="KW-0198">Cysteine biosynthesis</keyword>
<evidence type="ECO:0000256" key="4">
    <source>
        <dbReference type="ARBA" id="ARBA00022643"/>
    </source>
</evidence>
<evidence type="ECO:0000313" key="13">
    <source>
        <dbReference type="EMBL" id="MBW8191077.1"/>
    </source>
</evidence>
<dbReference type="InterPro" id="IPR001433">
    <property type="entry name" value="OxRdtase_FAD/NAD-bd"/>
</dbReference>
<comment type="cofactor">
    <cofactor evidence="10">
        <name>FMN</name>
        <dbReference type="ChEBI" id="CHEBI:58210"/>
    </cofactor>
    <text evidence="10">Binds 1 FMN per subunit.</text>
</comment>
<dbReference type="InterPro" id="IPR008254">
    <property type="entry name" value="Flavodoxin/NO_synth"/>
</dbReference>
<feature type="domain" description="Flavodoxin-like" evidence="11">
    <location>
        <begin position="64"/>
        <end position="202"/>
    </location>
</feature>
<evidence type="ECO:0000256" key="5">
    <source>
        <dbReference type="ARBA" id="ARBA00022827"/>
    </source>
</evidence>
<dbReference type="SUPFAM" id="SSF63380">
    <property type="entry name" value="Riboflavin synthase domain-like"/>
    <property type="match status" value="1"/>
</dbReference>
<evidence type="ECO:0000256" key="2">
    <source>
        <dbReference type="ARBA" id="ARBA00022605"/>
    </source>
</evidence>
<dbReference type="Gene3D" id="3.40.50.80">
    <property type="entry name" value="Nucleotide-binding domain of ferredoxin-NADP reductase (FNR) module"/>
    <property type="match status" value="1"/>
</dbReference>
<evidence type="ECO:0000256" key="8">
    <source>
        <dbReference type="ARBA" id="ARBA00023002"/>
    </source>
</evidence>
<keyword evidence="7 10" id="KW-0249">Electron transport</keyword>
<evidence type="ECO:0000256" key="7">
    <source>
        <dbReference type="ARBA" id="ARBA00022982"/>
    </source>
</evidence>
<gene>
    <name evidence="13" type="ORF">K0504_08530</name>
</gene>
<dbReference type="InterPro" id="IPR017927">
    <property type="entry name" value="FAD-bd_FR_type"/>
</dbReference>
<dbReference type="Pfam" id="PF00258">
    <property type="entry name" value="Flavodoxin_1"/>
    <property type="match status" value="1"/>
</dbReference>
<comment type="pathway">
    <text evidence="10">Sulfur metabolism; hydrogen sulfide biosynthesis; hydrogen sulfide from sulfite (NADPH route): step 1/1.</text>
</comment>
<dbReference type="InterPro" id="IPR023173">
    <property type="entry name" value="NADPH_Cyt_P450_Rdtase_alpha"/>
</dbReference>
<evidence type="ECO:0000256" key="1">
    <source>
        <dbReference type="ARBA" id="ARBA00022448"/>
    </source>
</evidence>
<dbReference type="EC" id="1.8.1.2" evidence="10"/>
<comment type="cofactor">
    <cofactor evidence="10">
        <name>FAD</name>
        <dbReference type="ChEBI" id="CHEBI:57692"/>
    </cofactor>
    <text evidence="10">Binds 1 FAD per subunit.</text>
</comment>
<dbReference type="InterPro" id="IPR017938">
    <property type="entry name" value="Riboflavin_synthase-like_b-brl"/>
</dbReference>
<comment type="function">
    <text evidence="10">Component of the sulfite reductase complex that catalyzes the 6-electron reduction of sulfite to sulfide. This is one of several activities required for the biosynthesis of L-cysteine from sulfate. The flavoprotein component catalyzes the electron flow from NADPH -&gt; FAD -&gt; FMN to the hemoprotein component.</text>
</comment>
<dbReference type="PROSITE" id="PS50902">
    <property type="entry name" value="FLAVODOXIN_LIKE"/>
    <property type="match status" value="1"/>
</dbReference>
<organism evidence="13 14">
    <name type="scientific">Neiella holothuriorum</name>
    <dbReference type="NCBI Taxonomy" id="2870530"/>
    <lineage>
        <taxon>Bacteria</taxon>
        <taxon>Pseudomonadati</taxon>
        <taxon>Pseudomonadota</taxon>
        <taxon>Gammaproteobacteria</taxon>
        <taxon>Alteromonadales</taxon>
        <taxon>Echinimonadaceae</taxon>
        <taxon>Neiella</taxon>
    </lineage>
</organism>
<dbReference type="PANTHER" id="PTHR19384:SF128">
    <property type="entry name" value="NADPH OXIDOREDUCTASE A"/>
    <property type="match status" value="1"/>
</dbReference>
<dbReference type="InterPro" id="IPR003097">
    <property type="entry name" value="CysJ-like_FAD-binding"/>
</dbReference>
<evidence type="ECO:0000256" key="9">
    <source>
        <dbReference type="ARBA" id="ARBA00023192"/>
    </source>
</evidence>
<sequence length="593" mass="64641">MQLNGLSSPLSDQQLSLLQQALAGMTPLQLSWVSGYLSALSHAGSPQIAGQAPAAAAEADGARLTILFGSQTGNAHGVAKQLKEKADSAGIPADVISMGDYKPNKLKNEKLLAIVASTHGEGEPPDDAEELHGFLVGKKAPKLAGARYSVLGLGDSSYEFFCQTGKDFDERLSKLGAESFVPRVDCDVDYDDAVASWIEQVVAEAKALTSVVAAPAANAAVAAPVASQYNKKNPFSANLLTNQKITGRDSIKDIRHIEIDLEGSDLQYQPGDALGVWFENDEALVDELLALVKADGNAEVDGKPLRQALIEDYELTLSYPGFIKAVAEASGDKVLTELTADAGKLRDYIADRQIIDIVRDYPIELTTEQLVGALRKMAPRLYSIASSQAEVDEEVHLTVGVVRYDAHGSEHLGGASGFLSERLEEGGDVKVFIEHNNNFRLPESPETPIIMVGPGTGVAPFRAFMQQREADGIEGNSWMFFGNPHFTQDFLYQVEWQGYLKSGVLERLDVAWSRDQAEKVYVQDRILEQGAALYQWLDKGAHFYVCGDANHMAKDVHQALQTVIQQHGGKSEEEAQQYLTDLRKAKRYQRDVY</sequence>
<dbReference type="Pfam" id="PF00175">
    <property type="entry name" value="NAD_binding_1"/>
    <property type="match status" value="1"/>
</dbReference>
<dbReference type="InterPro" id="IPR039261">
    <property type="entry name" value="FNR_nucleotide-bd"/>
</dbReference>
<evidence type="ECO:0000259" key="12">
    <source>
        <dbReference type="PROSITE" id="PS51384"/>
    </source>
</evidence>
<dbReference type="Gene3D" id="1.20.990.10">
    <property type="entry name" value="NADPH-cytochrome p450 Reductase, Chain A, domain 3"/>
    <property type="match status" value="1"/>
</dbReference>
<keyword evidence="5 10" id="KW-0274">FAD</keyword>
<comment type="subunit">
    <text evidence="10">Alpha(8)-beta(8). The alpha component is a flavoprotein, the beta component is a hemoprotein.</text>
</comment>
<dbReference type="InterPro" id="IPR010199">
    <property type="entry name" value="CysJ"/>
</dbReference>
<evidence type="ECO:0000256" key="10">
    <source>
        <dbReference type="PIRNR" id="PIRNR000207"/>
    </source>
</evidence>
<dbReference type="Proteomes" id="UP001166251">
    <property type="component" value="Unassembled WGS sequence"/>
</dbReference>
<feature type="domain" description="FAD-binding FR-type" evidence="12">
    <location>
        <begin position="232"/>
        <end position="442"/>
    </location>
</feature>
<keyword evidence="4 10" id="KW-0288">FMN</keyword>
<dbReference type="InterPro" id="IPR029039">
    <property type="entry name" value="Flavoprotein-like_sf"/>
</dbReference>
<protein>
    <recommendedName>
        <fullName evidence="10">Sulfite reductase [NADPH] flavoprotein alpha-component</fullName>
        <shortName evidence="10">SiR-FP</shortName>
        <ecNumber evidence="10">1.8.1.2</ecNumber>
    </recommendedName>
</protein>
<dbReference type="PRINTS" id="PR00371">
    <property type="entry name" value="FPNCR"/>
</dbReference>
<dbReference type="SUPFAM" id="SSF52343">
    <property type="entry name" value="Ferredoxin reductase-like, C-terminal NADP-linked domain"/>
    <property type="match status" value="1"/>
</dbReference>
<dbReference type="GO" id="GO:0004783">
    <property type="term" value="F:sulfite reductase (NADPH) activity"/>
    <property type="evidence" value="ECO:0007669"/>
    <property type="project" value="UniProtKB-EC"/>
</dbReference>
<dbReference type="Pfam" id="PF00667">
    <property type="entry name" value="FAD_binding_1"/>
    <property type="match status" value="2"/>
</dbReference>
<evidence type="ECO:0000256" key="6">
    <source>
        <dbReference type="ARBA" id="ARBA00022857"/>
    </source>
</evidence>
<name>A0ABS7EHC1_9GAMM</name>
<evidence type="ECO:0000256" key="3">
    <source>
        <dbReference type="ARBA" id="ARBA00022630"/>
    </source>
</evidence>
<keyword evidence="14" id="KW-1185">Reference proteome</keyword>
<keyword evidence="6 10" id="KW-0521">NADP</keyword>
<comment type="catalytic activity">
    <reaction evidence="10">
        <text>hydrogen sulfide + 3 NADP(+) + 3 H2O = sulfite + 3 NADPH + 4 H(+)</text>
        <dbReference type="Rhea" id="RHEA:13801"/>
        <dbReference type="ChEBI" id="CHEBI:15377"/>
        <dbReference type="ChEBI" id="CHEBI:15378"/>
        <dbReference type="ChEBI" id="CHEBI:17359"/>
        <dbReference type="ChEBI" id="CHEBI:29919"/>
        <dbReference type="ChEBI" id="CHEBI:57783"/>
        <dbReference type="ChEBI" id="CHEBI:58349"/>
        <dbReference type="EC" id="1.8.1.2"/>
    </reaction>
</comment>
<reference evidence="13" key="1">
    <citation type="submission" date="2021-07" db="EMBL/GenBank/DDBJ databases">
        <title>Neiella marina sp. nov., isolated from the intestinal content of sea cucumber Apostichopus japonicus.</title>
        <authorList>
            <person name="Bai X."/>
        </authorList>
    </citation>
    <scope>NUCLEOTIDE SEQUENCE</scope>
    <source>
        <strain evidence="13">126</strain>
    </source>
</reference>
<dbReference type="Gene3D" id="3.40.50.360">
    <property type="match status" value="1"/>
</dbReference>
<dbReference type="SUPFAM" id="SSF52218">
    <property type="entry name" value="Flavoproteins"/>
    <property type="match status" value="1"/>
</dbReference>
<dbReference type="PIRSF" id="PIRSF000207">
    <property type="entry name" value="SiR-FP_CysJ"/>
    <property type="match status" value="1"/>
</dbReference>
<proteinExistence type="predicted"/>
<accession>A0ABS7EHC1</accession>
<dbReference type="NCBIfam" id="TIGR01931">
    <property type="entry name" value="cysJ"/>
    <property type="match status" value="1"/>
</dbReference>
<evidence type="ECO:0000259" key="11">
    <source>
        <dbReference type="PROSITE" id="PS50902"/>
    </source>
</evidence>
<comment type="caution">
    <text evidence="13">The sequence shown here is derived from an EMBL/GenBank/DDBJ whole genome shotgun (WGS) entry which is preliminary data.</text>
</comment>
<dbReference type="Gene3D" id="2.40.30.10">
    <property type="entry name" value="Translation factors"/>
    <property type="match status" value="1"/>
</dbReference>
<keyword evidence="3 10" id="KW-0285">Flavoprotein</keyword>
<dbReference type="InterPro" id="IPR001094">
    <property type="entry name" value="Flavdoxin-like"/>
</dbReference>